<dbReference type="PANTHER" id="PTHR43570">
    <property type="entry name" value="ALDEHYDE DEHYDROGENASE"/>
    <property type="match status" value="1"/>
</dbReference>
<dbReference type="EMBL" id="NAJN01000589">
    <property type="protein sequence ID" value="TKA71161.1"/>
    <property type="molecule type" value="Genomic_DNA"/>
</dbReference>
<evidence type="ECO:0000259" key="7">
    <source>
        <dbReference type="Pfam" id="PF00171"/>
    </source>
</evidence>
<sequence length="526" mass="58152">MAELPAFNHTSLESIADISNTVRATFHTHKTRSVSYRLTQLRKLYWGLKDNEDALLEACKRDLGKSSFETYLTEVGWCENDIIFMCNNLEKWVKDEAAPDIPLLNKALSPRIRKEPLGCVLIIGAYNFPVQLSLGPLIGAIAAGCTAILKPSENAPAAAAVMEMIIRKSLDQSAYRVVQGAIPESTALLDQKWDKIFYTGNMNVGKIIAKKAAETLTPVTLELGGRNPAIITKNADARLAARRLLWAKLLNAGQVCVSQNYILVDKEILPAFIAEMKKAMDEFYPQGAKASPDYGRIVNERQFLRLKKMLDESQGKILLGGAMDEKEKFLEPTVIQVDNVTDSLMVDESFGPLIPIYPVNNLDEAIRLANEVHATPLGIYPFGNKQETTRILAETRSGGASVNDGFFHASIPTLAFGGVGESGQGSYRGKASFDCFTHRRSVTTTPGWMESLLNVRYPPYAGKLRQFQRMSNLSPNFDRDGKVERNLATYILTLGGGSFTGAVKRYLFVAILALAVKQYQLRQSRS</sequence>
<dbReference type="Pfam" id="PF00171">
    <property type="entry name" value="Aldedh"/>
    <property type="match status" value="1"/>
</dbReference>
<keyword evidence="4" id="KW-0520">NAD</keyword>
<evidence type="ECO:0000256" key="3">
    <source>
        <dbReference type="ARBA" id="ARBA00023002"/>
    </source>
</evidence>
<feature type="active site" evidence="6">
    <location>
        <position position="222"/>
    </location>
</feature>
<dbReference type="STRING" id="331657.A0A4U0X5J0"/>
<dbReference type="SUPFAM" id="SSF53720">
    <property type="entry name" value="ALDH-like"/>
    <property type="match status" value="1"/>
</dbReference>
<proteinExistence type="inferred from homology"/>
<protein>
    <recommendedName>
        <fullName evidence="5">Aldehyde dehydrogenase</fullName>
    </recommendedName>
</protein>
<dbReference type="InterPro" id="IPR016162">
    <property type="entry name" value="Ald_DH_N"/>
</dbReference>
<feature type="domain" description="Aldehyde dehydrogenase" evidence="7">
    <location>
        <begin position="13"/>
        <end position="442"/>
    </location>
</feature>
<dbReference type="FunFam" id="3.40.309.10:FF:000025">
    <property type="entry name" value="Aldehyde dehydrogenase"/>
    <property type="match status" value="1"/>
</dbReference>
<gene>
    <name evidence="8" type="ORF">B0A49_05190</name>
</gene>
<dbReference type="InterPro" id="IPR016163">
    <property type="entry name" value="Ald_DH_C"/>
</dbReference>
<evidence type="ECO:0000313" key="8">
    <source>
        <dbReference type="EMBL" id="TKA71161.1"/>
    </source>
</evidence>
<evidence type="ECO:0000256" key="6">
    <source>
        <dbReference type="PIRSR" id="PIRSR036492-1"/>
    </source>
</evidence>
<evidence type="ECO:0000256" key="5">
    <source>
        <dbReference type="PIRNR" id="PIRNR036492"/>
    </source>
</evidence>
<dbReference type="AlphaFoldDB" id="A0A4U0X5J0"/>
<organism evidence="8 9">
    <name type="scientific">Cryomyces minteri</name>
    <dbReference type="NCBI Taxonomy" id="331657"/>
    <lineage>
        <taxon>Eukaryota</taxon>
        <taxon>Fungi</taxon>
        <taxon>Dikarya</taxon>
        <taxon>Ascomycota</taxon>
        <taxon>Pezizomycotina</taxon>
        <taxon>Dothideomycetes</taxon>
        <taxon>Dothideomycetes incertae sedis</taxon>
        <taxon>Cryomyces</taxon>
    </lineage>
</organism>
<dbReference type="CDD" id="cd07135">
    <property type="entry name" value="ALDH_F14-YMR110C"/>
    <property type="match status" value="1"/>
</dbReference>
<dbReference type="GO" id="GO:0004029">
    <property type="term" value="F:aldehyde dehydrogenase (NAD+) activity"/>
    <property type="evidence" value="ECO:0007669"/>
    <property type="project" value="TreeGrafter"/>
</dbReference>
<dbReference type="OrthoDB" id="440325at2759"/>
<dbReference type="GO" id="GO:0005737">
    <property type="term" value="C:cytoplasm"/>
    <property type="evidence" value="ECO:0007669"/>
    <property type="project" value="TreeGrafter"/>
</dbReference>
<dbReference type="InterPro" id="IPR015590">
    <property type="entry name" value="Aldehyde_DH_dom"/>
</dbReference>
<dbReference type="PANTHER" id="PTHR43570:SF11">
    <property type="entry name" value="ALDEHYDE DEHYDROGENASE"/>
    <property type="match status" value="1"/>
</dbReference>
<accession>A0A4U0X5J0</accession>
<reference evidence="8 9" key="1">
    <citation type="submission" date="2017-03" db="EMBL/GenBank/DDBJ databases">
        <title>Genomes of endolithic fungi from Antarctica.</title>
        <authorList>
            <person name="Coleine C."/>
            <person name="Masonjones S."/>
            <person name="Stajich J.E."/>
        </authorList>
    </citation>
    <scope>NUCLEOTIDE SEQUENCE [LARGE SCALE GENOMIC DNA]</scope>
    <source>
        <strain evidence="8 9">CCFEE 5187</strain>
    </source>
</reference>
<evidence type="ECO:0000256" key="2">
    <source>
        <dbReference type="ARBA" id="ARBA00022746"/>
    </source>
</evidence>
<comment type="caution">
    <text evidence="8">The sequence shown here is derived from an EMBL/GenBank/DDBJ whole genome shotgun (WGS) entry which is preliminary data.</text>
</comment>
<dbReference type="PIRSF" id="PIRSF036492">
    <property type="entry name" value="ALDH"/>
    <property type="match status" value="1"/>
</dbReference>
<evidence type="ECO:0000256" key="4">
    <source>
        <dbReference type="ARBA" id="ARBA00023027"/>
    </source>
</evidence>
<comment type="similarity">
    <text evidence="1 5">Belongs to the aldehyde dehydrogenase family.</text>
</comment>
<feature type="active site" evidence="6">
    <location>
        <position position="256"/>
    </location>
</feature>
<dbReference type="Gene3D" id="3.40.605.10">
    <property type="entry name" value="Aldehyde Dehydrogenase, Chain A, domain 1"/>
    <property type="match status" value="1"/>
</dbReference>
<evidence type="ECO:0000256" key="1">
    <source>
        <dbReference type="ARBA" id="ARBA00009986"/>
    </source>
</evidence>
<keyword evidence="3 5" id="KW-0560">Oxidoreductase</keyword>
<name>A0A4U0X5J0_9PEZI</name>
<evidence type="ECO:0000313" key="9">
    <source>
        <dbReference type="Proteomes" id="UP000308768"/>
    </source>
</evidence>
<dbReference type="Proteomes" id="UP000308768">
    <property type="component" value="Unassembled WGS sequence"/>
</dbReference>
<keyword evidence="9" id="KW-1185">Reference proteome</keyword>
<dbReference type="GO" id="GO:0006081">
    <property type="term" value="P:aldehyde metabolic process"/>
    <property type="evidence" value="ECO:0007669"/>
    <property type="project" value="InterPro"/>
</dbReference>
<dbReference type="InterPro" id="IPR012394">
    <property type="entry name" value="Aldehyde_DH_NAD(P)"/>
</dbReference>
<dbReference type="Gene3D" id="3.40.309.10">
    <property type="entry name" value="Aldehyde Dehydrogenase, Chain A, domain 2"/>
    <property type="match status" value="1"/>
</dbReference>
<dbReference type="FunFam" id="3.40.605.10:FF:000004">
    <property type="entry name" value="Aldehyde dehydrogenase"/>
    <property type="match status" value="1"/>
</dbReference>
<dbReference type="GO" id="GO:0016117">
    <property type="term" value="P:carotenoid biosynthetic process"/>
    <property type="evidence" value="ECO:0007669"/>
    <property type="project" value="UniProtKB-KW"/>
</dbReference>
<keyword evidence="2" id="KW-0125">Carotenoid biosynthesis</keyword>
<dbReference type="InterPro" id="IPR016161">
    <property type="entry name" value="Ald_DH/histidinol_DH"/>
</dbReference>